<keyword evidence="2" id="KW-1185">Reference proteome</keyword>
<organism evidence="1 2">
    <name type="scientific">Diphasiastrum complanatum</name>
    <name type="common">Issler's clubmoss</name>
    <name type="synonym">Lycopodium complanatum</name>
    <dbReference type="NCBI Taxonomy" id="34168"/>
    <lineage>
        <taxon>Eukaryota</taxon>
        <taxon>Viridiplantae</taxon>
        <taxon>Streptophyta</taxon>
        <taxon>Embryophyta</taxon>
        <taxon>Tracheophyta</taxon>
        <taxon>Lycopodiopsida</taxon>
        <taxon>Lycopodiales</taxon>
        <taxon>Lycopodiaceae</taxon>
        <taxon>Lycopodioideae</taxon>
        <taxon>Diphasiastrum</taxon>
    </lineage>
</organism>
<accession>A0ACC2B5Y5</accession>
<reference evidence="2" key="1">
    <citation type="journal article" date="2024" name="Proc. Natl. Acad. Sci. U.S.A.">
        <title>Extraordinary preservation of gene collinearity over three hundred million years revealed in homosporous lycophytes.</title>
        <authorList>
            <person name="Li C."/>
            <person name="Wickell D."/>
            <person name="Kuo L.Y."/>
            <person name="Chen X."/>
            <person name="Nie B."/>
            <person name="Liao X."/>
            <person name="Peng D."/>
            <person name="Ji J."/>
            <person name="Jenkins J."/>
            <person name="Williams M."/>
            <person name="Shu S."/>
            <person name="Plott C."/>
            <person name="Barry K."/>
            <person name="Rajasekar S."/>
            <person name="Grimwood J."/>
            <person name="Han X."/>
            <person name="Sun S."/>
            <person name="Hou Z."/>
            <person name="He W."/>
            <person name="Dai G."/>
            <person name="Sun C."/>
            <person name="Schmutz J."/>
            <person name="Leebens-Mack J.H."/>
            <person name="Li F.W."/>
            <person name="Wang L."/>
        </authorList>
    </citation>
    <scope>NUCLEOTIDE SEQUENCE [LARGE SCALE GENOMIC DNA]</scope>
    <source>
        <strain evidence="2">cv. PW_Plant_1</strain>
    </source>
</reference>
<dbReference type="EMBL" id="CM055108">
    <property type="protein sequence ID" value="KAJ7524784.1"/>
    <property type="molecule type" value="Genomic_DNA"/>
</dbReference>
<comment type="caution">
    <text evidence="1">The sequence shown here is derived from an EMBL/GenBank/DDBJ whole genome shotgun (WGS) entry which is preliminary data.</text>
</comment>
<sequence>MSETQAVSRHGKPVRTLLAIQCGRRTANGRVGVQDLNSSDELLQVTGIEKQNNVWKSADFDFLARDDTSKLKDDQQSQTLTELATGGRLEVQLLDCPTKDELRQKLEVVHPDILVFLGEQVAETNEIGPLLLGDLKVSSPDIIKSLLSTNLPQLIYFEVPAAGKLAEVLHGMGILHVIFWKSSVTLPLAIQFRQALLAALRGPGCGVWEAFQLAKASFQMHCSQLRFGGGTNGQQHFNPVQPVILGNRQELSDPPKMDSTSEEGSPSTGYPIIQIFNDEVELRLLVCAEACTSDMKPLRAIEDGLGALLAIEARGLRLIHRISAPPPPTASFARGVVTMRCDLCTSSSARISLLVSGSAQTCFDDQLLESSIRKELVERSSLIHLVTGSEEDKSIIQAELRRSVSVACGAAVVELRLKTSAWAVQALRQLSTELGYRSLVALGIAGIEGAPVAAFQKEDAERLASLKPDQITKVEGPFSNSSGSIEVTTPPLWLAPVAPIRKRQLLPAEQSAFHGHNWMIGGTHHSQLPLTNFPGHVGDQGIALKERVILLAAMKPIPHTSRRKLMPFAGVVSAGAHSGWSMKVNANGGTGRIRSASGTFLSGADSSSWLPLNSYKQTPSGAAPAPCIIPIPAMVKKHNCHREPISECSEADFLQDVMQFLMSRGHSRLIPPTGLEVFPDAVLNGKRLDLYNLYREVVSRGGFGVGNGINWKGQVFAKMRNHTLTNKMTGVGNTLKKHYETYLLEYELAHDDVGGDCCIICHSSAEGDWVNCGMCGEWAHFGCDRRMGLGSFKDYAKTDGLDYICPRCSVANLRGIPGRKKSRTSIDGHHPVALSLSKSIQKRSHL</sequence>
<dbReference type="Proteomes" id="UP001162992">
    <property type="component" value="Chromosome 17"/>
</dbReference>
<name>A0ACC2B5Y5_DIPCM</name>
<gene>
    <name evidence="1" type="ORF">O6H91_17G021500</name>
</gene>
<evidence type="ECO:0000313" key="1">
    <source>
        <dbReference type="EMBL" id="KAJ7524784.1"/>
    </source>
</evidence>
<protein>
    <submittedName>
        <fullName evidence="1">Uncharacterized protein</fullName>
    </submittedName>
</protein>
<proteinExistence type="predicted"/>
<evidence type="ECO:0000313" key="2">
    <source>
        <dbReference type="Proteomes" id="UP001162992"/>
    </source>
</evidence>